<dbReference type="PANTHER" id="PTHR34216">
    <property type="match status" value="1"/>
</dbReference>
<proteinExistence type="predicted"/>
<dbReference type="InterPro" id="IPR051398">
    <property type="entry name" value="Polysacch_Deacetylase"/>
</dbReference>
<evidence type="ECO:0000256" key="2">
    <source>
        <dbReference type="ARBA" id="ARBA00022729"/>
    </source>
</evidence>
<dbReference type="CDD" id="cd10918">
    <property type="entry name" value="CE4_NodB_like_5s_6s"/>
    <property type="match status" value="1"/>
</dbReference>
<dbReference type="PANTHER" id="PTHR34216:SF3">
    <property type="entry name" value="POLY-BETA-1,6-N-ACETYL-D-GLUCOSAMINE N-DEACETYLASE"/>
    <property type="match status" value="1"/>
</dbReference>
<comment type="caution">
    <text evidence="3">The sequence shown here is derived from an EMBL/GenBank/DDBJ whole genome shotgun (WGS) entry which is preliminary data.</text>
</comment>
<keyword evidence="2" id="KW-0732">Signal</keyword>
<dbReference type="PROSITE" id="PS51677">
    <property type="entry name" value="NODB"/>
    <property type="match status" value="1"/>
</dbReference>
<dbReference type="AlphaFoldDB" id="A0A7C1G517"/>
<gene>
    <name evidence="3" type="ORF">ENP47_12665</name>
</gene>
<reference evidence="3" key="1">
    <citation type="journal article" date="2020" name="mSystems">
        <title>Genome- and Community-Level Interaction Insights into Carbon Utilization and Element Cycling Functions of Hydrothermarchaeota in Hydrothermal Sediment.</title>
        <authorList>
            <person name="Zhou Z."/>
            <person name="Liu Y."/>
            <person name="Xu W."/>
            <person name="Pan J."/>
            <person name="Luo Z.H."/>
            <person name="Li M."/>
        </authorList>
    </citation>
    <scope>NUCLEOTIDE SEQUENCE [LARGE SCALE GENOMIC DNA]</scope>
    <source>
        <strain evidence="3">SpSt-222</strain>
    </source>
</reference>
<evidence type="ECO:0000256" key="1">
    <source>
        <dbReference type="ARBA" id="ARBA00004613"/>
    </source>
</evidence>
<dbReference type="InterPro" id="IPR011330">
    <property type="entry name" value="Glyco_hydro/deAcase_b/a-brl"/>
</dbReference>
<name>A0A7C1G517_THERO</name>
<comment type="subcellular location">
    <subcellularLocation>
        <location evidence="1">Secreted</location>
    </subcellularLocation>
</comment>
<dbReference type="GO" id="GO:0005975">
    <property type="term" value="P:carbohydrate metabolic process"/>
    <property type="evidence" value="ECO:0007669"/>
    <property type="project" value="InterPro"/>
</dbReference>
<dbReference type="Gene3D" id="3.20.20.370">
    <property type="entry name" value="Glycoside hydrolase/deacetylase"/>
    <property type="match status" value="1"/>
</dbReference>
<dbReference type="GO" id="GO:0016810">
    <property type="term" value="F:hydrolase activity, acting on carbon-nitrogen (but not peptide) bonds"/>
    <property type="evidence" value="ECO:0007669"/>
    <property type="project" value="InterPro"/>
</dbReference>
<evidence type="ECO:0000313" key="3">
    <source>
        <dbReference type="EMBL" id="HEF66432.1"/>
    </source>
</evidence>
<dbReference type="Pfam" id="PF01522">
    <property type="entry name" value="Polysacc_deac_1"/>
    <property type="match status" value="1"/>
</dbReference>
<dbReference type="GO" id="GO:0005576">
    <property type="term" value="C:extracellular region"/>
    <property type="evidence" value="ECO:0007669"/>
    <property type="project" value="UniProtKB-SubCell"/>
</dbReference>
<protein>
    <submittedName>
        <fullName evidence="3">Uncharacterized protein</fullName>
    </submittedName>
</protein>
<dbReference type="InterPro" id="IPR002509">
    <property type="entry name" value="NODB_dom"/>
</dbReference>
<accession>A0A7C1G517</accession>
<dbReference type="SUPFAM" id="SSF88713">
    <property type="entry name" value="Glycoside hydrolase/deacetylase"/>
    <property type="match status" value="1"/>
</dbReference>
<dbReference type="EMBL" id="DSJL01000011">
    <property type="protein sequence ID" value="HEF66432.1"/>
    <property type="molecule type" value="Genomic_DNA"/>
</dbReference>
<sequence>MGRLSLLLALAFAVLGTVPIAQPAWASSGPSIVYFPATGHHLAEPFLSFWRGHGGLRIFGYPISEAHEREGMLVQYFERARMEAPLTCAGLTDCPVQLTRVGALLSAERNEPAFAPLVLNPPPPDTPLRRYFPETGHTLAYGFLRYWLRNGALTVFGYPISEEFSETDPETGQTYTVQYFERARFEWHPEALGTLWEVQLGRLGAALATRHGVDTSPVARQPDVPDYDPALFPRAFRLPVLMYHDIGEPAGRYRIPLWRLEQQLDWLLTNGYVTVSLEQAYEALLADGPLPERAVVITFDDGPRSQMAAARALAARNMTATFFVVPGRSALGPAELRELRSMGHEIGSHSMTHRMMTRLSDGEIHWEAVTSRQKLEEWLGGPVLFFAYPGGEWNGRVVAIVSTTGYFGAMAAWGGTHWTREKRWAEPRIEIGGTISLDRFAWYVERF</sequence>
<organism evidence="3">
    <name type="scientific">Thermomicrobium roseum</name>
    <dbReference type="NCBI Taxonomy" id="500"/>
    <lineage>
        <taxon>Bacteria</taxon>
        <taxon>Pseudomonadati</taxon>
        <taxon>Thermomicrobiota</taxon>
        <taxon>Thermomicrobia</taxon>
        <taxon>Thermomicrobiales</taxon>
        <taxon>Thermomicrobiaceae</taxon>
        <taxon>Thermomicrobium</taxon>
    </lineage>
</organism>